<dbReference type="AlphaFoldDB" id="A0AAE0QZK5"/>
<evidence type="ECO:0000313" key="2">
    <source>
        <dbReference type="Proteomes" id="UP001274896"/>
    </source>
</evidence>
<organism evidence="1 2">
    <name type="scientific">Hemibagrus guttatus</name>
    <dbReference type="NCBI Taxonomy" id="175788"/>
    <lineage>
        <taxon>Eukaryota</taxon>
        <taxon>Metazoa</taxon>
        <taxon>Chordata</taxon>
        <taxon>Craniata</taxon>
        <taxon>Vertebrata</taxon>
        <taxon>Euteleostomi</taxon>
        <taxon>Actinopterygii</taxon>
        <taxon>Neopterygii</taxon>
        <taxon>Teleostei</taxon>
        <taxon>Ostariophysi</taxon>
        <taxon>Siluriformes</taxon>
        <taxon>Bagridae</taxon>
        <taxon>Hemibagrus</taxon>
    </lineage>
</organism>
<dbReference type="InterPro" id="IPR011990">
    <property type="entry name" value="TPR-like_helical_dom_sf"/>
</dbReference>
<accession>A0AAE0QZK5</accession>
<sequence>MVKSITKQVICNCFSVSDGELQDVGLGLYPRLHYPDPHPSHAVQLLRVAKLQHYCGDVEQAERTFTQAYNVMKVTHGTHHPLVSEVSRKLLECLSSL</sequence>
<dbReference type="Gene3D" id="1.25.40.10">
    <property type="entry name" value="Tetratricopeptide repeat domain"/>
    <property type="match status" value="1"/>
</dbReference>
<dbReference type="Proteomes" id="UP001274896">
    <property type="component" value="Unassembled WGS sequence"/>
</dbReference>
<name>A0AAE0QZK5_9TELE</name>
<reference evidence="1" key="1">
    <citation type="submission" date="2023-06" db="EMBL/GenBank/DDBJ databases">
        <title>Male Hemibagrus guttatus genome.</title>
        <authorList>
            <person name="Bian C."/>
        </authorList>
    </citation>
    <scope>NUCLEOTIDE SEQUENCE</scope>
    <source>
        <strain evidence="1">Male_cb2023</strain>
        <tissue evidence="1">Muscle</tissue>
    </source>
</reference>
<evidence type="ECO:0000313" key="1">
    <source>
        <dbReference type="EMBL" id="KAK3537466.1"/>
    </source>
</evidence>
<protein>
    <submittedName>
        <fullName evidence="1">Uncharacterized protein</fullName>
    </submittedName>
</protein>
<keyword evidence="2" id="KW-1185">Reference proteome</keyword>
<dbReference type="EMBL" id="JAUCMX010000008">
    <property type="protein sequence ID" value="KAK3537466.1"/>
    <property type="molecule type" value="Genomic_DNA"/>
</dbReference>
<proteinExistence type="predicted"/>
<gene>
    <name evidence="1" type="ORF">QTP70_011710</name>
</gene>
<comment type="caution">
    <text evidence="1">The sequence shown here is derived from an EMBL/GenBank/DDBJ whole genome shotgun (WGS) entry which is preliminary data.</text>
</comment>